<reference evidence="11 12" key="1">
    <citation type="submission" date="2018-10" db="EMBL/GenBank/DDBJ databases">
        <title>Roseomonas sp. nov., isolated from feces of Tibetan antelopes in the Qinghai-Tibet plateau, China.</title>
        <authorList>
            <person name="Tian Z."/>
        </authorList>
    </citation>
    <scope>NUCLEOTIDE SEQUENCE [LARGE SCALE GENOMIC DNA]</scope>
    <source>
        <strain evidence="11 12">Z23</strain>
    </source>
</reference>
<dbReference type="Proteomes" id="UP000274097">
    <property type="component" value="Unassembled WGS sequence"/>
</dbReference>
<keyword evidence="4" id="KW-0285">Flavoprotein</keyword>
<evidence type="ECO:0000313" key="11">
    <source>
        <dbReference type="EMBL" id="RMI20172.1"/>
    </source>
</evidence>
<keyword evidence="5" id="KW-0288">FMN</keyword>
<dbReference type="SUPFAM" id="SSF51971">
    <property type="entry name" value="Nucleotide-binding domain"/>
    <property type="match status" value="1"/>
</dbReference>
<evidence type="ECO:0000256" key="4">
    <source>
        <dbReference type="ARBA" id="ARBA00022630"/>
    </source>
</evidence>
<evidence type="ECO:0000256" key="1">
    <source>
        <dbReference type="ARBA" id="ARBA00001917"/>
    </source>
</evidence>
<dbReference type="InterPro" id="IPR013785">
    <property type="entry name" value="Aldolase_TIM"/>
</dbReference>
<comment type="cofactor">
    <cofactor evidence="2">
        <name>[4Fe-4S] cluster</name>
        <dbReference type="ChEBI" id="CHEBI:49883"/>
    </cofactor>
</comment>
<dbReference type="EMBL" id="RFLX01000013">
    <property type="protein sequence ID" value="RMI20172.1"/>
    <property type="molecule type" value="Genomic_DNA"/>
</dbReference>
<dbReference type="Pfam" id="PF12831">
    <property type="entry name" value="FAD_oxidored"/>
    <property type="match status" value="1"/>
</dbReference>
<name>A0ABX9VHH0_9PROT</name>
<dbReference type="PANTHER" id="PTHR42917">
    <property type="entry name" value="2,4-DIENOYL-COA REDUCTASE"/>
    <property type="match status" value="1"/>
</dbReference>
<keyword evidence="6" id="KW-0479">Metal-binding</keyword>
<dbReference type="PANTHER" id="PTHR42917:SF2">
    <property type="entry name" value="2,4-DIENOYL-COA REDUCTASE [(2E)-ENOYL-COA-PRODUCING]"/>
    <property type="match status" value="1"/>
</dbReference>
<proteinExistence type="inferred from homology"/>
<evidence type="ECO:0000256" key="6">
    <source>
        <dbReference type="ARBA" id="ARBA00022723"/>
    </source>
</evidence>
<dbReference type="InterPro" id="IPR001155">
    <property type="entry name" value="OxRdtase_FMN_N"/>
</dbReference>
<dbReference type="CDD" id="cd02803">
    <property type="entry name" value="OYE_like_FMN_family"/>
    <property type="match status" value="1"/>
</dbReference>
<comment type="cofactor">
    <cofactor evidence="1">
        <name>FMN</name>
        <dbReference type="ChEBI" id="CHEBI:58210"/>
    </cofactor>
</comment>
<comment type="caution">
    <text evidence="11">The sequence shown here is derived from an EMBL/GenBank/DDBJ whole genome shotgun (WGS) entry which is preliminary data.</text>
</comment>
<sequence>MAHAPPAMPLAWRRICATIRGMSNPFPRLLAPFAMRGHAWRNRVGFAAMSCRLAAGGRATPALLNHLEARAAGGAAVVITEALPAARSAATPTRVSAFSEEALPDLGAMAEVIARHGALPVGQLWHPGSANRGQRAVDAVGASAVPDGLSWTVPRILADAEIEALCGEYAETARRLQRAGFAGVEVSAAHGFLPLQFLSPVSNLRQDRWGGDLWNRSRFLRDILALIRERCGPGFLVGLKMPADDGVAGSIDPEEAARITALIARETPPDWFCYSQGTHGWSLGMHAPDQHAAPLPYRALWRRMRQAAGGVPVAAVARINHPAAAEELLASGDADLVMLARPLLADPQWVEKARRGAPETIRPCLNCNACWGEINKGAPIACAVNPRAGGRDTGGAAPLAEARHVVVVGGGPAGLQAAIAAARQGRRVTLLSARAPGGAARLEAALPGGASMAAFLDYLVAEATRAGVAVRQGIASPDSILALRPDTVVLATGAAMVRPAGLRDSRSGLDLRALLAAPPPGGALAVLYDHDHTPATYAAAEWLAARYSRLLLVTPRDSIAQDVPLLSAQGVHRRMARLGVEILTCRGLLRHEARRLWLTHLLTGAEEVIEGLDLLTWSTPRQPRQALLAPLQAAGLAVHLAGDALAPRLMLSAIREGTEIGEAA</sequence>
<dbReference type="InterPro" id="IPR036188">
    <property type="entry name" value="FAD/NAD-bd_sf"/>
</dbReference>
<keyword evidence="9" id="KW-0411">Iron-sulfur</keyword>
<keyword evidence="12" id="KW-1185">Reference proteome</keyword>
<evidence type="ECO:0000256" key="7">
    <source>
        <dbReference type="ARBA" id="ARBA00023002"/>
    </source>
</evidence>
<dbReference type="Gene3D" id="3.20.20.70">
    <property type="entry name" value="Aldolase class I"/>
    <property type="match status" value="1"/>
</dbReference>
<evidence type="ECO:0000259" key="10">
    <source>
        <dbReference type="Pfam" id="PF00724"/>
    </source>
</evidence>
<dbReference type="Gene3D" id="3.50.50.60">
    <property type="entry name" value="FAD/NAD(P)-binding domain"/>
    <property type="match status" value="1"/>
</dbReference>
<dbReference type="SUPFAM" id="SSF51905">
    <property type="entry name" value="FAD/NAD(P)-binding domain"/>
    <property type="match status" value="1"/>
</dbReference>
<comment type="similarity">
    <text evidence="3">In the N-terminal section; belongs to the NADH:flavin oxidoreductase/NADH oxidase family.</text>
</comment>
<dbReference type="InterPro" id="IPR051793">
    <property type="entry name" value="NADH:flavin_oxidoreductase"/>
</dbReference>
<evidence type="ECO:0000256" key="8">
    <source>
        <dbReference type="ARBA" id="ARBA00023004"/>
    </source>
</evidence>
<dbReference type="Gene3D" id="3.40.50.720">
    <property type="entry name" value="NAD(P)-binding Rossmann-like Domain"/>
    <property type="match status" value="1"/>
</dbReference>
<evidence type="ECO:0000313" key="12">
    <source>
        <dbReference type="Proteomes" id="UP000274097"/>
    </source>
</evidence>
<keyword evidence="8" id="KW-0408">Iron</keyword>
<accession>A0ABX9VHH0</accession>
<keyword evidence="7" id="KW-0560">Oxidoreductase</keyword>
<dbReference type="Pfam" id="PF00724">
    <property type="entry name" value="Oxidored_FMN"/>
    <property type="match status" value="1"/>
</dbReference>
<feature type="domain" description="NADH:flavin oxidoreductase/NADH oxidase N-terminal" evidence="10">
    <location>
        <begin position="29"/>
        <end position="358"/>
    </location>
</feature>
<evidence type="ECO:0000256" key="9">
    <source>
        <dbReference type="ARBA" id="ARBA00023014"/>
    </source>
</evidence>
<evidence type="ECO:0000256" key="3">
    <source>
        <dbReference type="ARBA" id="ARBA00011048"/>
    </source>
</evidence>
<gene>
    <name evidence="11" type="ORF">EBE87_16980</name>
</gene>
<protein>
    <submittedName>
        <fullName evidence="11">FAD-dependent oxidoreductase</fullName>
    </submittedName>
</protein>
<evidence type="ECO:0000256" key="5">
    <source>
        <dbReference type="ARBA" id="ARBA00022643"/>
    </source>
</evidence>
<organism evidence="11 12">
    <name type="scientific">Teichococcus wenyumeiae</name>
    <dbReference type="NCBI Taxonomy" id="2478470"/>
    <lineage>
        <taxon>Bacteria</taxon>
        <taxon>Pseudomonadati</taxon>
        <taxon>Pseudomonadota</taxon>
        <taxon>Alphaproteobacteria</taxon>
        <taxon>Acetobacterales</taxon>
        <taxon>Roseomonadaceae</taxon>
        <taxon>Roseomonas</taxon>
    </lineage>
</organism>
<dbReference type="SUPFAM" id="SSF51395">
    <property type="entry name" value="FMN-linked oxidoreductases"/>
    <property type="match status" value="1"/>
</dbReference>
<evidence type="ECO:0000256" key="2">
    <source>
        <dbReference type="ARBA" id="ARBA00001966"/>
    </source>
</evidence>